<evidence type="ECO:0000256" key="1">
    <source>
        <dbReference type="SAM" id="Coils"/>
    </source>
</evidence>
<protein>
    <submittedName>
        <fullName evidence="3">Septation ring formation regulator</fullName>
    </submittedName>
</protein>
<evidence type="ECO:0000313" key="3">
    <source>
        <dbReference type="EMBL" id="ATX70621.1"/>
    </source>
</evidence>
<reference evidence="3 4" key="1">
    <citation type="submission" date="2017-11" db="EMBL/GenBank/DDBJ databases">
        <title>Complete genome sequence of Spiroplasma clarkii CN-5 (DSM 19994).</title>
        <authorList>
            <person name="Tsai Y.-M."/>
            <person name="Chang A."/>
            <person name="Lo W.-S."/>
            <person name="Kuo C.-H."/>
        </authorList>
    </citation>
    <scope>NUCLEOTIDE SEQUENCE [LARGE SCALE GENOMIC DNA]</scope>
    <source>
        <strain evidence="3 4">CN-5</strain>
    </source>
</reference>
<feature type="coiled-coil region" evidence="1">
    <location>
        <begin position="497"/>
        <end position="562"/>
    </location>
</feature>
<evidence type="ECO:0000256" key="2">
    <source>
        <dbReference type="SAM" id="Phobius"/>
    </source>
</evidence>
<evidence type="ECO:0000313" key="4">
    <source>
        <dbReference type="Proteomes" id="UP000231179"/>
    </source>
</evidence>
<name>A0A2K8KK86_9MOLU</name>
<keyword evidence="1" id="KW-0175">Coiled coil</keyword>
<dbReference type="Proteomes" id="UP000231179">
    <property type="component" value="Chromosome"/>
</dbReference>
<keyword evidence="2" id="KW-1133">Transmembrane helix</keyword>
<keyword evidence="2" id="KW-0812">Transmembrane</keyword>
<dbReference type="GO" id="GO:0000921">
    <property type="term" value="P:septin ring assembly"/>
    <property type="evidence" value="ECO:0007669"/>
    <property type="project" value="InterPro"/>
</dbReference>
<proteinExistence type="predicted"/>
<dbReference type="GO" id="GO:0005940">
    <property type="term" value="C:septin ring"/>
    <property type="evidence" value="ECO:0007669"/>
    <property type="project" value="InterPro"/>
</dbReference>
<dbReference type="AlphaFoldDB" id="A0A2K8KK86"/>
<gene>
    <name evidence="3" type="primary">ezrA</name>
    <name evidence="3" type="ORF">SCLAR_v1c02910</name>
</gene>
<keyword evidence="2" id="KW-0472">Membrane</keyword>
<dbReference type="EMBL" id="CP024870">
    <property type="protein sequence ID" value="ATX70621.1"/>
    <property type="molecule type" value="Genomic_DNA"/>
</dbReference>
<dbReference type="GO" id="GO:0016020">
    <property type="term" value="C:membrane"/>
    <property type="evidence" value="ECO:0007669"/>
    <property type="project" value="UniProtKB-SubCell"/>
</dbReference>
<feature type="transmembrane region" description="Helical" evidence="2">
    <location>
        <begin position="21"/>
        <end position="42"/>
    </location>
</feature>
<keyword evidence="4" id="KW-1185">Reference proteome</keyword>
<organism evidence="3 4">
    <name type="scientific">Spiroplasma clarkii</name>
    <dbReference type="NCBI Taxonomy" id="2139"/>
    <lineage>
        <taxon>Bacteria</taxon>
        <taxon>Bacillati</taxon>
        <taxon>Mycoplasmatota</taxon>
        <taxon>Mollicutes</taxon>
        <taxon>Entomoplasmatales</taxon>
        <taxon>Spiroplasmataceae</taxon>
        <taxon>Spiroplasma</taxon>
    </lineage>
</organism>
<sequence length="588" mass="68686">MMIFAKNISQIFEKDGILAMFAIALFLICTIVFIFLVVYAAISEALSRTIRDIFNSIEVIEIHSIRKYFVNVERIANFNEEATDQVAVWRKRIKKIYDIKLIKLFKIFDDSLRDPKSLKLSKKNLNKFKTIKKYFKELENDAFELFNQLYSFMQEEHLYRNRIVSLKGTFDLLKDDCYALITQQTEIRLLIVDKTLRTVQILFDKFFTAIFCAEYEAAFDEAKNIDNRILFIVGCLDRTPNLFFQVKNVIPDKMNNVINHFLEIQSDFKNNVAQNKINELQGYVFTKSQVILQNLSNLKYISAKKDIEEVLENIDNVRTSIEFGDRLYNVLNTNVTYIENQLMFLETIQINIEKKFLAAFPPSKIISDEVKHMEKAKQDWKKIETEAYKVTNSFRKTTSTFSKEQLIEFKSRILKVIANLIAISKTFDKLNKHLTKKTTSIDKLVDDLTYCQSLITQCEVKIKNNANRVPELQNFLIKTGQLSESAKKISTTDLVLAMQETLKAEDVKDKIKALNSEVENLITDINDAIFLDYISQELIVYLERYSAQSIEIQNAVANLENLYHNRELNQLIGFWIDVMSKINYKQVR</sequence>
<accession>A0A2K8KK86</accession>